<dbReference type="SMART" id="SM00320">
    <property type="entry name" value="WD40"/>
    <property type="match status" value="4"/>
</dbReference>
<dbReference type="InterPro" id="IPR015943">
    <property type="entry name" value="WD40/YVTN_repeat-like_dom_sf"/>
</dbReference>
<protein>
    <submittedName>
        <fullName evidence="2">Uncharacterized protein</fullName>
    </submittedName>
</protein>
<dbReference type="AlphaFoldDB" id="A0AAF3F3A8"/>
<proteinExistence type="predicted"/>
<accession>A0AAF3F3A8</accession>
<dbReference type="InterPro" id="IPR040067">
    <property type="entry name" value="WDR47"/>
</dbReference>
<dbReference type="SUPFAM" id="SSF50978">
    <property type="entry name" value="WD40 repeat-like"/>
    <property type="match status" value="1"/>
</dbReference>
<evidence type="ECO:0000313" key="2">
    <source>
        <dbReference type="WBParaSite" id="MBELARI_LOCUS21001"/>
    </source>
</evidence>
<dbReference type="PANTHER" id="PTHR19863">
    <property type="entry name" value="NEMITIN (NEURONAL ENRICHED MAP INTERACTING PROTEIN) HOMOLOG"/>
    <property type="match status" value="1"/>
</dbReference>
<dbReference type="PANTHER" id="PTHR19863:SF11">
    <property type="entry name" value="WD REPEAT-CONTAINING PROTEIN 47-LIKE PROTEIN"/>
    <property type="match status" value="1"/>
</dbReference>
<evidence type="ECO:0000313" key="1">
    <source>
        <dbReference type="Proteomes" id="UP000887575"/>
    </source>
</evidence>
<reference evidence="2" key="1">
    <citation type="submission" date="2024-02" db="UniProtKB">
        <authorList>
            <consortium name="WormBaseParasite"/>
        </authorList>
    </citation>
    <scope>IDENTIFICATION</scope>
</reference>
<dbReference type="WBParaSite" id="MBELARI_LOCUS21001">
    <property type="protein sequence ID" value="MBELARI_LOCUS21001"/>
    <property type="gene ID" value="MBELARI_LOCUS21001"/>
</dbReference>
<dbReference type="InterPro" id="IPR036322">
    <property type="entry name" value="WD40_repeat_dom_sf"/>
</dbReference>
<name>A0AAF3F3A8_9BILA</name>
<dbReference type="Gene3D" id="2.130.10.10">
    <property type="entry name" value="YVTN repeat-like/Quinoprotein amine dehydrogenase"/>
    <property type="match status" value="2"/>
</dbReference>
<dbReference type="Proteomes" id="UP000887575">
    <property type="component" value="Unassembled WGS sequence"/>
</dbReference>
<dbReference type="InterPro" id="IPR001680">
    <property type="entry name" value="WD40_rpt"/>
</dbReference>
<keyword evidence="1" id="KW-1185">Reference proteome</keyword>
<dbReference type="Pfam" id="PF00400">
    <property type="entry name" value="WD40"/>
    <property type="match status" value="1"/>
</dbReference>
<organism evidence="1 2">
    <name type="scientific">Mesorhabditis belari</name>
    <dbReference type="NCBI Taxonomy" id="2138241"/>
    <lineage>
        <taxon>Eukaryota</taxon>
        <taxon>Metazoa</taxon>
        <taxon>Ecdysozoa</taxon>
        <taxon>Nematoda</taxon>
        <taxon>Chromadorea</taxon>
        <taxon>Rhabditida</taxon>
        <taxon>Rhabditina</taxon>
        <taxon>Rhabditomorpha</taxon>
        <taxon>Rhabditoidea</taxon>
        <taxon>Rhabditidae</taxon>
        <taxon>Mesorhabditinae</taxon>
        <taxon>Mesorhabditis</taxon>
    </lineage>
</organism>
<sequence length="323" mass="36038">MPHTIFHDLALNFKKDQHWSQIETQFYQALTALEWSPNGNHCAVGKLDGSVQILCIEDSFVPCCSIEPSTSKITSVSFNETSDLFASTSIDEKFAFITGFNVSDGKLNKRSSRVKCLEIPRFVSFMEDVARGQNILVAGTQSGLKLFDVDSETIFREVMIKGGATSLRSWHGCMLAVGVGDKSVQIWDVRVRDPVWVYRPQGAAVRPCFDVDNSNRVLIVADDKGGVTSLDLVARKEISKKKVMSNSIKALRISSIMRFLVSTDGESTSISNFNDPVNIASHQLEKPTSILGFRWHPEECSFLTRSSDKILRIWQYTPSQSTI</sequence>